<evidence type="ECO:0000313" key="1">
    <source>
        <dbReference type="EMBL" id="MED6147118.1"/>
    </source>
</evidence>
<comment type="caution">
    <text evidence="1">The sequence shown here is derived from an EMBL/GenBank/DDBJ whole genome shotgun (WGS) entry which is preliminary data.</text>
</comment>
<gene>
    <name evidence="1" type="ORF">PIB30_040970</name>
</gene>
<keyword evidence="2" id="KW-1185">Reference proteome</keyword>
<organism evidence="1 2">
    <name type="scientific">Stylosanthes scabra</name>
    <dbReference type="NCBI Taxonomy" id="79078"/>
    <lineage>
        <taxon>Eukaryota</taxon>
        <taxon>Viridiplantae</taxon>
        <taxon>Streptophyta</taxon>
        <taxon>Embryophyta</taxon>
        <taxon>Tracheophyta</taxon>
        <taxon>Spermatophyta</taxon>
        <taxon>Magnoliopsida</taxon>
        <taxon>eudicotyledons</taxon>
        <taxon>Gunneridae</taxon>
        <taxon>Pentapetalae</taxon>
        <taxon>rosids</taxon>
        <taxon>fabids</taxon>
        <taxon>Fabales</taxon>
        <taxon>Fabaceae</taxon>
        <taxon>Papilionoideae</taxon>
        <taxon>50 kb inversion clade</taxon>
        <taxon>dalbergioids sensu lato</taxon>
        <taxon>Dalbergieae</taxon>
        <taxon>Pterocarpus clade</taxon>
        <taxon>Stylosanthes</taxon>
    </lineage>
</organism>
<evidence type="ECO:0000313" key="2">
    <source>
        <dbReference type="Proteomes" id="UP001341840"/>
    </source>
</evidence>
<proteinExistence type="predicted"/>
<name>A0ABU6TGT0_9FABA</name>
<dbReference type="Proteomes" id="UP001341840">
    <property type="component" value="Unassembled WGS sequence"/>
</dbReference>
<reference evidence="1 2" key="1">
    <citation type="journal article" date="2023" name="Plants (Basel)">
        <title>Bridging the Gap: Combining Genomics and Transcriptomics Approaches to Understand Stylosanthes scabra, an Orphan Legume from the Brazilian Caatinga.</title>
        <authorList>
            <person name="Ferreira-Neto J.R.C."/>
            <person name="da Silva M.D."/>
            <person name="Binneck E."/>
            <person name="de Melo N.F."/>
            <person name="da Silva R.H."/>
            <person name="de Melo A.L.T.M."/>
            <person name="Pandolfi V."/>
            <person name="Bustamante F.O."/>
            <person name="Brasileiro-Vidal A.C."/>
            <person name="Benko-Iseppon A.M."/>
        </authorList>
    </citation>
    <scope>NUCLEOTIDE SEQUENCE [LARGE SCALE GENOMIC DNA]</scope>
    <source>
        <tissue evidence="1">Leaves</tissue>
    </source>
</reference>
<protein>
    <submittedName>
        <fullName evidence="1">Uncharacterized protein</fullName>
    </submittedName>
</protein>
<dbReference type="EMBL" id="JASCZI010090845">
    <property type="protein sequence ID" value="MED6147118.1"/>
    <property type="molecule type" value="Genomic_DNA"/>
</dbReference>
<accession>A0ABU6TGT0</accession>
<sequence>MDSQSVVSGAQELKRGNLDINTFEKVYNEQEIIIRWIFGKIVAMNSRKTDWYGSTRNALWFGLGDMIWCCNFQRYKEKVVAFDRTCITLLLWDREYKYLCALEDENLDEHPSQLDTLFEMKQLFKVSIKSSNIDEVDLVYPVMKICDDENMIKYQPIEFDTNPCISTLDVRASNFVGVSHPVLNLESDHDTHLNVVD</sequence>